<comment type="cofactor">
    <cofactor evidence="1">
        <name>heme b</name>
        <dbReference type="ChEBI" id="CHEBI:60344"/>
    </cofactor>
</comment>
<dbReference type="InterPro" id="IPR011008">
    <property type="entry name" value="Dimeric_a/b-barrel"/>
</dbReference>
<dbReference type="PANTHER" id="PTHR30521">
    <property type="entry name" value="DEFERROCHELATASE/PEROXIDASE"/>
    <property type="match status" value="1"/>
</dbReference>
<evidence type="ECO:0000256" key="7">
    <source>
        <dbReference type="ARBA" id="ARBA00023004"/>
    </source>
</evidence>
<dbReference type="Proteomes" id="UP000250245">
    <property type="component" value="Unassembled WGS sequence"/>
</dbReference>
<reference evidence="11 14" key="2">
    <citation type="submission" date="2020-04" db="EMBL/GenBank/DDBJ databases">
        <title>Antimicrobial susceptibility and clonality of vaginal-derived multi-drug resistant Mobiluncus isolates in China.</title>
        <authorList>
            <person name="Zhang X."/>
        </authorList>
    </citation>
    <scope>NUCLEOTIDE SEQUENCE [LARGE SCALE GENOMIC DNA]</scope>
    <source>
        <strain evidence="11 14">19</strain>
    </source>
</reference>
<dbReference type="GO" id="GO:0046872">
    <property type="term" value="F:metal ion binding"/>
    <property type="evidence" value="ECO:0007669"/>
    <property type="project" value="UniProtKB-KW"/>
</dbReference>
<dbReference type="PROSITE" id="PS51404">
    <property type="entry name" value="DYP_PEROXIDASE"/>
    <property type="match status" value="1"/>
</dbReference>
<evidence type="ECO:0000259" key="9">
    <source>
        <dbReference type="Pfam" id="PF04261"/>
    </source>
</evidence>
<dbReference type="AlphaFoldDB" id="A0A2X2YD55"/>
<gene>
    <name evidence="12" type="primary">efeN</name>
    <name evidence="11" type="ORF">HHJ67_03080</name>
    <name evidence="12" type="ORF">NCTC11820_00511</name>
</gene>
<evidence type="ECO:0000259" key="10">
    <source>
        <dbReference type="Pfam" id="PF20628"/>
    </source>
</evidence>
<dbReference type="EMBL" id="JABCUI010000001">
    <property type="protein sequence ID" value="NMW86737.1"/>
    <property type="molecule type" value="Genomic_DNA"/>
</dbReference>
<protein>
    <submittedName>
        <fullName evidence="11">Dyp-type peroxidase</fullName>
    </submittedName>
    <submittedName>
        <fullName evidence="12">Probable deferrochelatase/peroxidase EfeN</fullName>
        <ecNumber evidence="12">1.11.1.-</ecNumber>
    </submittedName>
</protein>
<evidence type="ECO:0000313" key="13">
    <source>
        <dbReference type="Proteomes" id="UP000250245"/>
    </source>
</evidence>
<organism evidence="12 13">
    <name type="scientific">Mobiluncus curtisii</name>
    <dbReference type="NCBI Taxonomy" id="2051"/>
    <lineage>
        <taxon>Bacteria</taxon>
        <taxon>Bacillati</taxon>
        <taxon>Actinomycetota</taxon>
        <taxon>Actinomycetes</taxon>
        <taxon>Actinomycetales</taxon>
        <taxon>Actinomycetaceae</taxon>
        <taxon>Mobiluncus</taxon>
    </lineage>
</organism>
<sequence length="369" mass="41110">MSETALQKATIPFDGRVQSGVEQPPQAHLEMLGMNLEPSLDQAAFIEMLKDLTATARELTQGNPIPNFLAPEMVAVTANLTITCGFGERIFDFLGKPELKPEGLHDIPAFKLDQLQERWGQTDLVFQICCDDPGTLFAAGRLLLVKCQGKATLQWMQKGFTYAYGSAPRGTTPRNPFGQVDGTVNPSTAEDFSEQVWLDGTGEQAYLDGSTIMVLRRIQNFLNPWELLDRPARERVIGRKLSDGGPLSGGGEFDEEDMDAVDESGNFVINRRSHLALSREHEDDGSDKLRRRAFAYDDAPEPGQSDLTNTGLVWISFQRNPDRQFTAIQKRLDMHDLLNKFISHIGSAVYWIVPGTSTETYWGQALLEK</sequence>
<dbReference type="EMBL" id="UASJ01000001">
    <property type="protein sequence ID" value="SQB64178.1"/>
    <property type="molecule type" value="Genomic_DNA"/>
</dbReference>
<accession>A0A2X2YD55</accession>
<reference evidence="12 13" key="1">
    <citation type="submission" date="2018-06" db="EMBL/GenBank/DDBJ databases">
        <authorList>
            <consortium name="Pathogen Informatics"/>
            <person name="Doyle S."/>
        </authorList>
    </citation>
    <scope>NUCLEOTIDE SEQUENCE [LARGE SCALE GENOMIC DNA]</scope>
    <source>
        <strain evidence="12 13">NCTC11820</strain>
    </source>
</reference>
<name>A0A2X2YD55_9ACTO</name>
<feature type="domain" description="Dyp-type peroxidase C-terminal" evidence="10">
    <location>
        <begin position="172"/>
        <end position="355"/>
    </location>
</feature>
<dbReference type="Pfam" id="PF20628">
    <property type="entry name" value="Dyp_perox_C"/>
    <property type="match status" value="1"/>
</dbReference>
<evidence type="ECO:0000256" key="8">
    <source>
        <dbReference type="ARBA" id="ARBA00025737"/>
    </source>
</evidence>
<keyword evidence="4" id="KW-0479">Metal-binding</keyword>
<comment type="similarity">
    <text evidence="8">Belongs to the DyP-type peroxidase family.</text>
</comment>
<dbReference type="Pfam" id="PF04261">
    <property type="entry name" value="Dyp_perox_N"/>
    <property type="match status" value="1"/>
</dbReference>
<keyword evidence="6 12" id="KW-0560">Oxidoreductase</keyword>
<dbReference type="GO" id="GO:0020037">
    <property type="term" value="F:heme binding"/>
    <property type="evidence" value="ECO:0007669"/>
    <property type="project" value="InterPro"/>
</dbReference>
<keyword evidence="5" id="KW-0732">Signal</keyword>
<evidence type="ECO:0000313" key="12">
    <source>
        <dbReference type="EMBL" id="SQB64178.1"/>
    </source>
</evidence>
<evidence type="ECO:0000313" key="11">
    <source>
        <dbReference type="EMBL" id="NMW86737.1"/>
    </source>
</evidence>
<dbReference type="PANTHER" id="PTHR30521:SF4">
    <property type="entry name" value="DEFERROCHELATASE"/>
    <property type="match status" value="1"/>
</dbReference>
<evidence type="ECO:0000313" key="14">
    <source>
        <dbReference type="Proteomes" id="UP000553981"/>
    </source>
</evidence>
<dbReference type="RefSeq" id="WP_004008180.1">
    <property type="nucleotide sequence ID" value="NZ_CAMYEK010000016.1"/>
</dbReference>
<evidence type="ECO:0000256" key="4">
    <source>
        <dbReference type="ARBA" id="ARBA00022723"/>
    </source>
</evidence>
<dbReference type="SUPFAM" id="SSF54909">
    <property type="entry name" value="Dimeric alpha+beta barrel"/>
    <property type="match status" value="1"/>
</dbReference>
<dbReference type="InterPro" id="IPR006314">
    <property type="entry name" value="Dyp_peroxidase"/>
</dbReference>
<dbReference type="Proteomes" id="UP000553981">
    <property type="component" value="Unassembled WGS sequence"/>
</dbReference>
<dbReference type="GO" id="GO:0005829">
    <property type="term" value="C:cytosol"/>
    <property type="evidence" value="ECO:0007669"/>
    <property type="project" value="TreeGrafter"/>
</dbReference>
<dbReference type="OMA" id="MRNLMGQ"/>
<dbReference type="GeneID" id="55564343"/>
<dbReference type="EC" id="1.11.1.-" evidence="12"/>
<dbReference type="InterPro" id="IPR048327">
    <property type="entry name" value="Dyp_perox_N"/>
</dbReference>
<evidence type="ECO:0000256" key="3">
    <source>
        <dbReference type="ARBA" id="ARBA00022617"/>
    </source>
</evidence>
<dbReference type="GO" id="GO:0004601">
    <property type="term" value="F:peroxidase activity"/>
    <property type="evidence" value="ECO:0007669"/>
    <property type="project" value="UniProtKB-KW"/>
</dbReference>
<keyword evidence="7" id="KW-0408">Iron</keyword>
<evidence type="ECO:0000256" key="6">
    <source>
        <dbReference type="ARBA" id="ARBA00023002"/>
    </source>
</evidence>
<keyword evidence="3" id="KW-0349">Heme</keyword>
<feature type="domain" description="Dyp-type peroxidase N-terminal" evidence="9">
    <location>
        <begin position="18"/>
        <end position="160"/>
    </location>
</feature>
<keyword evidence="2 12" id="KW-0575">Peroxidase</keyword>
<dbReference type="NCBIfam" id="TIGR01413">
    <property type="entry name" value="Dyp_perox_fam"/>
    <property type="match status" value="1"/>
</dbReference>
<evidence type="ECO:0000256" key="2">
    <source>
        <dbReference type="ARBA" id="ARBA00022559"/>
    </source>
</evidence>
<evidence type="ECO:0000256" key="5">
    <source>
        <dbReference type="ARBA" id="ARBA00022729"/>
    </source>
</evidence>
<evidence type="ECO:0000256" key="1">
    <source>
        <dbReference type="ARBA" id="ARBA00001970"/>
    </source>
</evidence>
<proteinExistence type="inferred from homology"/>
<dbReference type="InterPro" id="IPR048328">
    <property type="entry name" value="Dyp_perox_C"/>
</dbReference>